<proteinExistence type="predicted"/>
<evidence type="ECO:0000313" key="1">
    <source>
        <dbReference type="EMBL" id="CAG8492468.1"/>
    </source>
</evidence>
<dbReference type="EMBL" id="CAJVQC010001338">
    <property type="protein sequence ID" value="CAG8492468.1"/>
    <property type="molecule type" value="Genomic_DNA"/>
</dbReference>
<evidence type="ECO:0000313" key="2">
    <source>
        <dbReference type="Proteomes" id="UP000789920"/>
    </source>
</evidence>
<protein>
    <submittedName>
        <fullName evidence="1">34787_t:CDS:1</fullName>
    </submittedName>
</protein>
<reference evidence="1" key="1">
    <citation type="submission" date="2021-06" db="EMBL/GenBank/DDBJ databases">
        <authorList>
            <person name="Kallberg Y."/>
            <person name="Tangrot J."/>
            <person name="Rosling A."/>
        </authorList>
    </citation>
    <scope>NUCLEOTIDE SEQUENCE</scope>
    <source>
        <strain evidence="1">MA461A</strain>
    </source>
</reference>
<organism evidence="1 2">
    <name type="scientific">Racocetra persica</name>
    <dbReference type="NCBI Taxonomy" id="160502"/>
    <lineage>
        <taxon>Eukaryota</taxon>
        <taxon>Fungi</taxon>
        <taxon>Fungi incertae sedis</taxon>
        <taxon>Mucoromycota</taxon>
        <taxon>Glomeromycotina</taxon>
        <taxon>Glomeromycetes</taxon>
        <taxon>Diversisporales</taxon>
        <taxon>Gigasporaceae</taxon>
        <taxon>Racocetra</taxon>
    </lineage>
</organism>
<gene>
    <name evidence="1" type="ORF">RPERSI_LOCUS1452</name>
</gene>
<accession>A0ACA9KTI2</accession>
<name>A0ACA9KTI2_9GLOM</name>
<comment type="caution">
    <text evidence="1">The sequence shown here is derived from an EMBL/GenBank/DDBJ whole genome shotgun (WGS) entry which is preliminary data.</text>
</comment>
<sequence length="240" mass="26805">MCDSIDGQRAGSAPFLLKEPLDAICSASIVYLTMDNNTLGAYNDVKDLAEQARKSSEDFTTERCVQELISQDVEGFCSPLAMENGYKSIVGLKKMKALKKAKELVIDNAQEEIEQNLRALQSKLGASQESNSDASLYSALKKGLDNIDPLSLKWKDPLASMVLSNDSTLVENLKPRQKRTFLAPGENMKCDIPASVNNKCEHFINNFNMLEVSDEIRGVTHNLSWVENENKLEKRVEHIY</sequence>
<dbReference type="Proteomes" id="UP000789920">
    <property type="component" value="Unassembled WGS sequence"/>
</dbReference>
<keyword evidence="2" id="KW-1185">Reference proteome</keyword>